<reference evidence="1 2" key="1">
    <citation type="submission" date="2022-05" db="EMBL/GenBank/DDBJ databases">
        <authorList>
            <consortium name="Genoscope - CEA"/>
            <person name="William W."/>
        </authorList>
    </citation>
    <scope>NUCLEOTIDE SEQUENCE [LARGE SCALE GENOMIC DNA]</scope>
</reference>
<proteinExistence type="predicted"/>
<organism evidence="1 2">
    <name type="scientific">Pocillopora meandrina</name>
    <dbReference type="NCBI Taxonomy" id="46732"/>
    <lineage>
        <taxon>Eukaryota</taxon>
        <taxon>Metazoa</taxon>
        <taxon>Cnidaria</taxon>
        <taxon>Anthozoa</taxon>
        <taxon>Hexacorallia</taxon>
        <taxon>Scleractinia</taxon>
        <taxon>Astrocoeniina</taxon>
        <taxon>Pocilloporidae</taxon>
        <taxon>Pocillopora</taxon>
    </lineage>
</organism>
<gene>
    <name evidence="1" type="ORF">PMEA_00020253</name>
</gene>
<name>A0AAU9XB76_9CNID</name>
<evidence type="ECO:0000313" key="1">
    <source>
        <dbReference type="EMBL" id="CAH3142804.1"/>
    </source>
</evidence>
<feature type="non-terminal residue" evidence="1">
    <location>
        <position position="1"/>
    </location>
</feature>
<dbReference type="Proteomes" id="UP001159428">
    <property type="component" value="Unassembled WGS sequence"/>
</dbReference>
<keyword evidence="2" id="KW-1185">Reference proteome</keyword>
<dbReference type="AlphaFoldDB" id="A0AAU9XB76"/>
<evidence type="ECO:0000313" key="2">
    <source>
        <dbReference type="Proteomes" id="UP001159428"/>
    </source>
</evidence>
<accession>A0AAU9XB76</accession>
<comment type="caution">
    <text evidence="1">The sequence shown here is derived from an EMBL/GenBank/DDBJ whole genome shotgun (WGS) entry which is preliminary data.</text>
</comment>
<dbReference type="EMBL" id="CALNXJ010000037">
    <property type="protein sequence ID" value="CAH3142804.1"/>
    <property type="molecule type" value="Genomic_DNA"/>
</dbReference>
<sequence>LPAVYNFSALLRAAKDLYMSLKLLLVVTDLIPTPHKVQHSNLSRLRSRADNYLDIYENGYLYYA</sequence>
<protein>
    <submittedName>
        <fullName evidence="1">Uncharacterized protein</fullName>
    </submittedName>
</protein>